<dbReference type="PANTHER" id="PTHR40088">
    <property type="entry name" value="PECTATE LYASE (EUROFUNG)"/>
    <property type="match status" value="1"/>
</dbReference>
<dbReference type="STRING" id="1802451.A3C82_00360"/>
<dbReference type="Gene3D" id="2.60.40.10">
    <property type="entry name" value="Immunoglobulins"/>
    <property type="match status" value="1"/>
</dbReference>
<comment type="subcellular location">
    <subcellularLocation>
        <location evidence="2">Secreted</location>
    </subcellularLocation>
</comment>
<keyword evidence="4" id="KW-0479">Metal-binding</keyword>
<evidence type="ECO:0000256" key="4">
    <source>
        <dbReference type="ARBA" id="ARBA00022723"/>
    </source>
</evidence>
<dbReference type="Gene3D" id="2.60.120.560">
    <property type="entry name" value="Exo-inulinase, domain 1"/>
    <property type="match status" value="1"/>
</dbReference>
<evidence type="ECO:0000256" key="2">
    <source>
        <dbReference type="ARBA" id="ARBA00004613"/>
    </source>
</evidence>
<evidence type="ECO:0000256" key="1">
    <source>
        <dbReference type="ARBA" id="ARBA00001913"/>
    </source>
</evidence>
<comment type="caution">
    <text evidence="10">The sequence shown here is derived from an EMBL/GenBank/DDBJ whole genome shotgun (WGS) entry which is preliminary data.</text>
</comment>
<comment type="similarity">
    <text evidence="8">Belongs to the polysaccharide lyase 9 family.</text>
</comment>
<reference evidence="10 11" key="1">
    <citation type="journal article" date="2016" name="Nat. Commun.">
        <title>Thousands of microbial genomes shed light on interconnected biogeochemical processes in an aquifer system.</title>
        <authorList>
            <person name="Anantharaman K."/>
            <person name="Brown C.T."/>
            <person name="Hug L.A."/>
            <person name="Sharon I."/>
            <person name="Castelle C.J."/>
            <person name="Probst A.J."/>
            <person name="Thomas B.C."/>
            <person name="Singh A."/>
            <person name="Wilkins M.J."/>
            <person name="Karaoz U."/>
            <person name="Brodie E.L."/>
            <person name="Williams K.H."/>
            <person name="Hubbard S.S."/>
            <person name="Banfield J.F."/>
        </authorList>
    </citation>
    <scope>NUCLEOTIDE SEQUENCE [LARGE SCALE GENOMIC DNA]</scope>
</reference>
<dbReference type="SUPFAM" id="SSF51126">
    <property type="entry name" value="Pectin lyase-like"/>
    <property type="match status" value="1"/>
</dbReference>
<feature type="domain" description="Fibronectin type-III" evidence="9">
    <location>
        <begin position="1111"/>
        <end position="1196"/>
    </location>
</feature>
<dbReference type="GO" id="GO:0005576">
    <property type="term" value="C:extracellular region"/>
    <property type="evidence" value="ECO:0007669"/>
    <property type="project" value="UniProtKB-SubCell"/>
</dbReference>
<evidence type="ECO:0000256" key="5">
    <source>
        <dbReference type="ARBA" id="ARBA00022729"/>
    </source>
</evidence>
<dbReference type="Pfam" id="PF07602">
    <property type="entry name" value="DUF1565"/>
    <property type="match status" value="1"/>
</dbReference>
<evidence type="ECO:0000256" key="6">
    <source>
        <dbReference type="ARBA" id="ARBA00022837"/>
    </source>
</evidence>
<evidence type="ECO:0000313" key="10">
    <source>
        <dbReference type="EMBL" id="OHA67701.1"/>
    </source>
</evidence>
<dbReference type="EMBL" id="MHTW01000007">
    <property type="protein sequence ID" value="OHA67701.1"/>
    <property type="molecule type" value="Genomic_DNA"/>
</dbReference>
<evidence type="ECO:0000313" key="11">
    <source>
        <dbReference type="Proteomes" id="UP000176901"/>
    </source>
</evidence>
<proteinExistence type="inferred from homology"/>
<name>A0A1G2R6I7_9BACT</name>
<dbReference type="InterPro" id="IPR011050">
    <property type="entry name" value="Pectin_lyase_fold/virulence"/>
</dbReference>
<dbReference type="GO" id="GO:0016837">
    <property type="term" value="F:carbon-oxygen lyase activity, acting on polysaccharides"/>
    <property type="evidence" value="ECO:0007669"/>
    <property type="project" value="TreeGrafter"/>
</dbReference>
<protein>
    <recommendedName>
        <fullName evidence="9">Fibronectin type-III domain-containing protein</fullName>
    </recommendedName>
</protein>
<sequence length="1369" mass="148057">MVTLLKTFFVFIIALSLLVSSFVVFPYTLSVKAEASAETHYYLAPWEWVTEGGFSFWRVPQADKLLGAVDLRSLPAQGRAGGVPEGYGFFSYSQQVAIPDSIYLGDSLDTIVSNLKKAQVRTALNITGSFQSDTVRDILWDIVTVHSDPTGETAVMPLMPTGRLELELYLGGSSFVKREAFDIGTHPHKDKVLAVIRNEYRNIRENDISFGSSHYLKVLGAWKEQYKVADESIFIPADLPKERAEAPSTTIGDTFEEASDTDLSLHTATGPNGGFTWTELQGDIDVFGASDKAGETAGNAATARANFDLSSDNHYAQAAMETSSSTGTQEASVFTRKDATTTMTFYEAQARFRSDEIYHRVFSNGVSTHMSGSPISYTFNDNTQYLIKHVSDGSTQTVYVNGVSVHAVTDTGIINNLRTGIRARTVNLLVDNFEAGDSNPTPIIVAPPNATAPLRSNTQPTGELALGTTSATISLTTDENATCRYATTTGTTYGLMNNAFLTTGATNHSTSVSGLSDGTTYNYYVKCQDPDGNANTDDFVITFSVASSLSANITTVTNTKAVPTFKSIGIYISFTDNNNNSKADLEWRQAGEGTWKPGHRLSMDWTRKEARGSLVGLTPNTNYEIRVTFSDPDGVGGTNPSTLSVATRNEAIPFGTGTPYYVATTGNDANAGTEAQPFRMIQKALNTVQAGGTVYIKNGTYQEALTMKTSGTADNYITITNYQNDSAIIDGNNGAIGRLLDVDGADYIRIEGLTFQNSGGDLIRFVNGADYNVVENSSLIEPFYGVTAKEQFKFGDFGGAIHLRESSKYTVIRNNTINRNTPMTGKLDIKGVAYWRGGEGAIIYNNTFSGGFEDSFGGGPEDIAETPTTIDIDIYDNVVDSACFDDGFQVEGPAMNVRVWGNEVRGCFISSAYAPLLKGPAYYFRNIIYDNAHQNRGASAWFKLGDGAVGDMFVYNNTYVANAVADGFKRTNSPDPKNITSKNNIVRAGRYVVEDIVCSEADFDYDVLYTTDATRFISCSPNSVKKSFNAFQTEYGHELNGLKFDPIDEFVDPASKNFRLKSTSMLIDKGVIIPGFNDPNSSWAYKGTSPDIGAFEFDLGAPMPDTTSPSVPGNLSATAISSTQVNLTWNASADNMGVTGYKIYRNSAQIATSAAASYNNTGLTASTAYTYTVSAYDAAGNNSAQSASVSATTLVSFSNLPVLSSLDRLVLYQDRSFQPLQFGGSNFTAETTYRVKITQGGVEKTAIDLQRQDDTILTATITPTHIGSLSSGLYGIALLRLSDSYTSTFSKQLLITKLGDIWSSSATPASEIKGDGRIDINDVSRLFSKWNSAKVEDLAEVDISSGPANVSINKVDIYDANKMMANWSL</sequence>
<evidence type="ECO:0000256" key="7">
    <source>
        <dbReference type="ARBA" id="ARBA00023239"/>
    </source>
</evidence>
<evidence type="ECO:0000259" key="9">
    <source>
        <dbReference type="PROSITE" id="PS50853"/>
    </source>
</evidence>
<dbReference type="Pfam" id="PF00041">
    <property type="entry name" value="fn3"/>
    <property type="match status" value="1"/>
</dbReference>
<dbReference type="SMART" id="SM00060">
    <property type="entry name" value="FN3"/>
    <property type="match status" value="3"/>
</dbReference>
<dbReference type="InterPro" id="IPR013783">
    <property type="entry name" value="Ig-like_fold"/>
</dbReference>
<dbReference type="InterPro" id="IPR011459">
    <property type="entry name" value="DUF1565"/>
</dbReference>
<keyword evidence="7" id="KW-0456">Lyase</keyword>
<evidence type="ECO:0000256" key="3">
    <source>
        <dbReference type="ARBA" id="ARBA00022525"/>
    </source>
</evidence>
<gene>
    <name evidence="10" type="ORF">A3C82_00360</name>
</gene>
<dbReference type="GO" id="GO:0046872">
    <property type="term" value="F:metal ion binding"/>
    <property type="evidence" value="ECO:0007669"/>
    <property type="project" value="UniProtKB-KW"/>
</dbReference>
<organism evidence="10 11">
    <name type="scientific">Candidatus Wildermuthbacteria bacterium RIFCSPHIGHO2_02_FULL_47_12</name>
    <dbReference type="NCBI Taxonomy" id="1802451"/>
    <lineage>
        <taxon>Bacteria</taxon>
        <taxon>Candidatus Wildermuthiibacteriota</taxon>
    </lineage>
</organism>
<dbReference type="InterPro" id="IPR003961">
    <property type="entry name" value="FN3_dom"/>
</dbReference>
<keyword evidence="6" id="KW-0106">Calcium</keyword>
<dbReference type="CDD" id="cd00063">
    <property type="entry name" value="FN3"/>
    <property type="match status" value="1"/>
</dbReference>
<dbReference type="PANTHER" id="PTHR40088:SF1">
    <property type="entry name" value="PECTATE LYASE PEL9"/>
    <property type="match status" value="1"/>
</dbReference>
<dbReference type="Gene3D" id="2.160.20.10">
    <property type="entry name" value="Single-stranded right-handed beta-helix, Pectin lyase-like"/>
    <property type="match status" value="1"/>
</dbReference>
<accession>A0A1G2R6I7</accession>
<dbReference type="Proteomes" id="UP000176901">
    <property type="component" value="Unassembled WGS sequence"/>
</dbReference>
<evidence type="ECO:0000256" key="8">
    <source>
        <dbReference type="ARBA" id="ARBA00038263"/>
    </source>
</evidence>
<dbReference type="InterPro" id="IPR036116">
    <property type="entry name" value="FN3_sf"/>
</dbReference>
<keyword evidence="5" id="KW-0732">Signal</keyword>
<dbReference type="PROSITE" id="PS50853">
    <property type="entry name" value="FN3"/>
    <property type="match status" value="1"/>
</dbReference>
<keyword evidence="3" id="KW-0964">Secreted</keyword>
<dbReference type="InterPro" id="IPR012334">
    <property type="entry name" value="Pectin_lyas_fold"/>
</dbReference>
<dbReference type="SUPFAM" id="SSF49265">
    <property type="entry name" value="Fibronectin type III"/>
    <property type="match status" value="1"/>
</dbReference>
<comment type="cofactor">
    <cofactor evidence="1">
        <name>Ca(2+)</name>
        <dbReference type="ChEBI" id="CHEBI:29108"/>
    </cofactor>
</comment>
<dbReference type="InterPro" id="IPR052052">
    <property type="entry name" value="Polysaccharide_Lyase_9"/>
</dbReference>